<evidence type="ECO:0000313" key="4">
    <source>
        <dbReference type="EMBL" id="SFT21452.1"/>
    </source>
</evidence>
<accession>A0A1I6W680</accession>
<evidence type="ECO:0000256" key="2">
    <source>
        <dbReference type="PIRSR" id="PIRSR640198-2"/>
    </source>
</evidence>
<evidence type="ECO:0000256" key="1">
    <source>
        <dbReference type="PIRSR" id="PIRSR640198-1"/>
    </source>
</evidence>
<gene>
    <name evidence="4" type="ORF">SAMN04488050_11570</name>
</gene>
<feature type="active site" evidence="1">
    <location>
        <position position="207"/>
    </location>
</feature>
<reference evidence="5" key="1">
    <citation type="submission" date="2016-10" db="EMBL/GenBank/DDBJ databases">
        <authorList>
            <person name="Varghese N."/>
            <person name="Submissions S."/>
        </authorList>
    </citation>
    <scope>NUCLEOTIDE SEQUENCE [LARGE SCALE GENOMIC DNA]</scope>
    <source>
        <strain evidence="5">DSM 26894</strain>
    </source>
</reference>
<name>A0A1I6W680_9RHOB</name>
<dbReference type="OrthoDB" id="9813719at2"/>
<dbReference type="AlphaFoldDB" id="A0A1I6W680"/>
<organism evidence="4 5">
    <name type="scientific">Alloyangia pacifica</name>
    <dbReference type="NCBI Taxonomy" id="311180"/>
    <lineage>
        <taxon>Bacteria</taxon>
        <taxon>Pseudomonadati</taxon>
        <taxon>Pseudomonadota</taxon>
        <taxon>Alphaproteobacteria</taxon>
        <taxon>Rhodobacterales</taxon>
        <taxon>Roseobacteraceae</taxon>
        <taxon>Alloyangia</taxon>
    </lineage>
</organism>
<evidence type="ECO:0000313" key="5">
    <source>
        <dbReference type="Proteomes" id="UP000199392"/>
    </source>
</evidence>
<dbReference type="Pfam" id="PF02661">
    <property type="entry name" value="Fic"/>
    <property type="match status" value="1"/>
</dbReference>
<protein>
    <submittedName>
        <fullName evidence="4">Fic family protein</fullName>
    </submittedName>
</protein>
<proteinExistence type="predicted"/>
<keyword evidence="2" id="KW-0067">ATP-binding</keyword>
<keyword evidence="2" id="KW-0547">Nucleotide-binding</keyword>
<dbReference type="RefSeq" id="WP_092430677.1">
    <property type="nucleotide sequence ID" value="NZ_FNCL01000021.1"/>
</dbReference>
<evidence type="ECO:0000259" key="3">
    <source>
        <dbReference type="PROSITE" id="PS51459"/>
    </source>
</evidence>
<dbReference type="EMBL" id="FOZW01000015">
    <property type="protein sequence ID" value="SFT21452.1"/>
    <property type="molecule type" value="Genomic_DNA"/>
</dbReference>
<sequence length="396" mass="43755">MIIAPTRIEPARIEDLPIKLADCALALATAATKLGRNLPAETLAEVASMIRVMNSYYSNRIEGNNTRPREIERALSGTFDADPKRRALQQESAAHVCIQAQIDAKAAAGTLEDPTGPDFIRWLHAEFYRDLDASALTIREGAHPVVMVPGEWRDGDVEIGEHVPPPHDKVPAFMDHFHARFRLDWLHGQTARILAVATAHHRLNFIHPFYDGNGRVSRLMSHALAHHAGIGASGRWSVSRGLARGLEGGLPGRDEYKSMMHLADRVRQSDRDGRGNLSLAALTTYTDWFLKVCLDQVEFMDELLGFDGMGKRLARYATSRDFRAGASDLLRAVLVRGEVDRGDAAAILGVAPRTARAVIKELTDDGVLGSITPRAPLQLRFPSQTHEMLFPRLFEA</sequence>
<dbReference type="InterPro" id="IPR040198">
    <property type="entry name" value="Fido_containing"/>
</dbReference>
<keyword evidence="5" id="KW-1185">Reference proteome</keyword>
<dbReference type="STRING" id="311180.SAMN04488050_11570"/>
<dbReference type="PANTHER" id="PTHR13504">
    <property type="entry name" value="FIDO DOMAIN-CONTAINING PROTEIN DDB_G0283145"/>
    <property type="match status" value="1"/>
</dbReference>
<dbReference type="Gene3D" id="1.10.3290.10">
    <property type="entry name" value="Fido-like domain"/>
    <property type="match status" value="1"/>
</dbReference>
<feature type="domain" description="Fido" evidence="3">
    <location>
        <begin position="115"/>
        <end position="291"/>
    </location>
</feature>
<feature type="binding site" evidence="2">
    <location>
        <begin position="211"/>
        <end position="218"/>
    </location>
    <ligand>
        <name>ATP</name>
        <dbReference type="ChEBI" id="CHEBI:30616"/>
    </ligand>
</feature>
<dbReference type="Proteomes" id="UP000199392">
    <property type="component" value="Unassembled WGS sequence"/>
</dbReference>
<dbReference type="InterPro" id="IPR003812">
    <property type="entry name" value="Fido"/>
</dbReference>
<dbReference type="PANTHER" id="PTHR13504:SF38">
    <property type="entry name" value="FIDO DOMAIN-CONTAINING PROTEIN"/>
    <property type="match status" value="1"/>
</dbReference>
<dbReference type="SUPFAM" id="SSF140931">
    <property type="entry name" value="Fic-like"/>
    <property type="match status" value="1"/>
</dbReference>
<dbReference type="InterPro" id="IPR036597">
    <property type="entry name" value="Fido-like_dom_sf"/>
</dbReference>
<dbReference type="GO" id="GO:0005524">
    <property type="term" value="F:ATP binding"/>
    <property type="evidence" value="ECO:0007669"/>
    <property type="project" value="UniProtKB-KW"/>
</dbReference>
<dbReference type="PROSITE" id="PS51459">
    <property type="entry name" value="FIDO"/>
    <property type="match status" value="1"/>
</dbReference>